<evidence type="ECO:0000313" key="1">
    <source>
        <dbReference type="EMBL" id="CAI9158293.1"/>
    </source>
</evidence>
<dbReference type="EMBL" id="OX459952">
    <property type="protein sequence ID" value="CAI9158293.1"/>
    <property type="molecule type" value="Genomic_DNA"/>
</dbReference>
<sequence length="155" mass="16998">MTPRTGAALAEQGFSAHWVTRGHQDSKAKPLVIFRQGLMGLWHIMGRLHPHSGQMGGQLQPCIQATAFSLLVSSPQGHRLLRARRPVSRVSWPQLREERGGRIRAARADYAALSLLADTKTCLASVPGRVPHDRTAPLAPKGQLPDPYTCPLIPY</sequence>
<gene>
    <name evidence="1" type="ORF">MRATA1EN1_LOCUS7255</name>
</gene>
<accession>A0ABN8Y9P9</accession>
<protein>
    <submittedName>
        <fullName evidence="1">Uncharacterized protein</fullName>
    </submittedName>
</protein>
<reference evidence="1" key="1">
    <citation type="submission" date="2023-04" db="EMBL/GenBank/DDBJ databases">
        <authorList>
            <consortium name="ELIXIR-Norway"/>
        </authorList>
    </citation>
    <scope>NUCLEOTIDE SEQUENCE [LARGE SCALE GENOMIC DNA]</scope>
</reference>
<keyword evidence="2" id="KW-1185">Reference proteome</keyword>
<evidence type="ECO:0000313" key="2">
    <source>
        <dbReference type="Proteomes" id="UP001176941"/>
    </source>
</evidence>
<proteinExistence type="predicted"/>
<name>A0ABN8Y9P9_RANTA</name>
<organism evidence="1 2">
    <name type="scientific">Rangifer tarandus platyrhynchus</name>
    <name type="common">Svalbard reindeer</name>
    <dbReference type="NCBI Taxonomy" id="3082113"/>
    <lineage>
        <taxon>Eukaryota</taxon>
        <taxon>Metazoa</taxon>
        <taxon>Chordata</taxon>
        <taxon>Craniata</taxon>
        <taxon>Vertebrata</taxon>
        <taxon>Euteleostomi</taxon>
        <taxon>Mammalia</taxon>
        <taxon>Eutheria</taxon>
        <taxon>Laurasiatheria</taxon>
        <taxon>Artiodactyla</taxon>
        <taxon>Ruminantia</taxon>
        <taxon>Pecora</taxon>
        <taxon>Cervidae</taxon>
        <taxon>Odocoileinae</taxon>
        <taxon>Rangifer</taxon>
    </lineage>
</organism>
<dbReference type="Proteomes" id="UP001176941">
    <property type="component" value="Chromosome 16"/>
</dbReference>